<feature type="transmembrane region" description="Helical" evidence="9">
    <location>
        <begin position="49"/>
        <end position="67"/>
    </location>
</feature>
<protein>
    <submittedName>
        <fullName evidence="11">Naphthalene 1,2-dioxygenase system ferredoxin subunit</fullName>
    </submittedName>
</protein>
<feature type="transmembrane region" description="Helical" evidence="9">
    <location>
        <begin position="195"/>
        <end position="215"/>
    </location>
</feature>
<dbReference type="Proteomes" id="UP000316921">
    <property type="component" value="Chromosome"/>
</dbReference>
<comment type="subcellular location">
    <subcellularLocation>
        <location evidence="1">Membrane</location>
        <topology evidence="1">Multi-pass membrane protein</topology>
    </subcellularLocation>
</comment>
<evidence type="ECO:0000256" key="1">
    <source>
        <dbReference type="ARBA" id="ARBA00004141"/>
    </source>
</evidence>
<dbReference type="PANTHER" id="PTHR21496:SF23">
    <property type="entry name" value="3-PHENYLPROPIONATE_CINNAMIC ACID DIOXYGENASE FERREDOXIN SUBUNIT"/>
    <property type="match status" value="1"/>
</dbReference>
<dbReference type="AlphaFoldDB" id="A0A518BEM0"/>
<feature type="transmembrane region" description="Helical" evidence="9">
    <location>
        <begin position="16"/>
        <end position="37"/>
    </location>
</feature>
<dbReference type="GO" id="GO:0051537">
    <property type="term" value="F:2 iron, 2 sulfur cluster binding"/>
    <property type="evidence" value="ECO:0007669"/>
    <property type="project" value="UniProtKB-KW"/>
</dbReference>
<feature type="transmembrane region" description="Helical" evidence="9">
    <location>
        <begin position="87"/>
        <end position="108"/>
    </location>
</feature>
<dbReference type="GO" id="GO:0016020">
    <property type="term" value="C:membrane"/>
    <property type="evidence" value="ECO:0007669"/>
    <property type="project" value="UniProtKB-SubCell"/>
</dbReference>
<sequence length="370" mass="39114">MGHSYRAVGWNRQKRVYDLALIAGIVLYLATFVGVGFTLHPGATAETMLIRALGTGAFLLLHLVLAIGPLCRVDSRFLPLLYNRRHLGVATFVLGLLHGGFALVQFHALGDLNPLVSVFVSNPRVDSVAQFPFQPLGVIALVILFLMAATSHDFWLANLTAPVWKSLHMLVYLAYLLLVGHVSLGVLQAETSPVLAGAVGIGMAGLLALHLLAGASEVAVDRGRDAATGAAGSAAGHSSLGLSSLREEDSAFVDVCAVSEIDEKRARLVSVAGDRVAVFRYDGKFSAVSNACQHQNGPLGEGCVIDGLITCPWHGYQYRPLDGASPEPFTEKVPTFRVQIRSGRVLIDPTPLPAGTPVEPALIGEGASDG</sequence>
<dbReference type="SUPFAM" id="SSF50022">
    <property type="entry name" value="ISP domain"/>
    <property type="match status" value="1"/>
</dbReference>
<feature type="domain" description="Rieske" evidence="10">
    <location>
        <begin position="253"/>
        <end position="347"/>
    </location>
</feature>
<keyword evidence="12" id="KW-1185">Reference proteome</keyword>
<name>A0A518BEM0_9BACT</name>
<dbReference type="InterPro" id="IPR017941">
    <property type="entry name" value="Rieske_2Fe-2S"/>
</dbReference>
<dbReference type="GO" id="GO:0051213">
    <property type="term" value="F:dioxygenase activity"/>
    <property type="evidence" value="ECO:0007669"/>
    <property type="project" value="UniProtKB-KW"/>
</dbReference>
<keyword evidence="3" id="KW-0001">2Fe-2S</keyword>
<evidence type="ECO:0000256" key="7">
    <source>
        <dbReference type="ARBA" id="ARBA00023014"/>
    </source>
</evidence>
<dbReference type="InterPro" id="IPR036922">
    <property type="entry name" value="Rieske_2Fe-2S_sf"/>
</dbReference>
<dbReference type="InterPro" id="IPR013130">
    <property type="entry name" value="Fe3_Rdtase_TM_dom"/>
</dbReference>
<dbReference type="KEGG" id="pbap:Pla133_04960"/>
<evidence type="ECO:0000256" key="5">
    <source>
        <dbReference type="ARBA" id="ARBA00022989"/>
    </source>
</evidence>
<evidence type="ECO:0000256" key="6">
    <source>
        <dbReference type="ARBA" id="ARBA00023004"/>
    </source>
</evidence>
<dbReference type="PROSITE" id="PS51296">
    <property type="entry name" value="RIESKE"/>
    <property type="match status" value="1"/>
</dbReference>
<keyword evidence="11" id="KW-0560">Oxidoreductase</keyword>
<keyword evidence="8 9" id="KW-0472">Membrane</keyword>
<evidence type="ECO:0000313" key="12">
    <source>
        <dbReference type="Proteomes" id="UP000316921"/>
    </source>
</evidence>
<evidence type="ECO:0000259" key="10">
    <source>
        <dbReference type="PROSITE" id="PS51296"/>
    </source>
</evidence>
<dbReference type="Gene3D" id="2.102.10.10">
    <property type="entry name" value="Rieske [2Fe-2S] iron-sulphur domain"/>
    <property type="match status" value="1"/>
</dbReference>
<dbReference type="Pfam" id="PF01794">
    <property type="entry name" value="Ferric_reduct"/>
    <property type="match status" value="1"/>
</dbReference>
<feature type="transmembrane region" description="Helical" evidence="9">
    <location>
        <begin position="170"/>
        <end position="189"/>
    </location>
</feature>
<keyword evidence="6" id="KW-0408">Iron</keyword>
<reference evidence="11 12" key="1">
    <citation type="submission" date="2019-02" db="EMBL/GenBank/DDBJ databases">
        <title>Deep-cultivation of Planctomycetes and their phenomic and genomic characterization uncovers novel biology.</title>
        <authorList>
            <person name="Wiegand S."/>
            <person name="Jogler M."/>
            <person name="Boedeker C."/>
            <person name="Pinto D."/>
            <person name="Vollmers J."/>
            <person name="Rivas-Marin E."/>
            <person name="Kohn T."/>
            <person name="Peeters S.H."/>
            <person name="Heuer A."/>
            <person name="Rast P."/>
            <person name="Oberbeckmann S."/>
            <person name="Bunk B."/>
            <person name="Jeske O."/>
            <person name="Meyerdierks A."/>
            <person name="Storesund J.E."/>
            <person name="Kallscheuer N."/>
            <person name="Luecker S."/>
            <person name="Lage O.M."/>
            <person name="Pohl T."/>
            <person name="Merkel B.J."/>
            <person name="Hornburger P."/>
            <person name="Mueller R.-W."/>
            <person name="Bruemmer F."/>
            <person name="Labrenz M."/>
            <person name="Spormann A.M."/>
            <person name="Op den Camp H."/>
            <person name="Overmann J."/>
            <person name="Amann R."/>
            <person name="Jetten M.S.M."/>
            <person name="Mascher T."/>
            <person name="Medema M.H."/>
            <person name="Devos D.P."/>
            <person name="Kaster A.-K."/>
            <person name="Ovreas L."/>
            <person name="Rohde M."/>
            <person name="Galperin M.Y."/>
            <person name="Jogler C."/>
        </authorList>
    </citation>
    <scope>NUCLEOTIDE SEQUENCE [LARGE SCALE GENOMIC DNA]</scope>
    <source>
        <strain evidence="11 12">Pla133</strain>
    </source>
</reference>
<evidence type="ECO:0000313" key="11">
    <source>
        <dbReference type="EMBL" id="QDU65431.1"/>
    </source>
</evidence>
<dbReference type="GO" id="GO:0046872">
    <property type="term" value="F:metal ion binding"/>
    <property type="evidence" value="ECO:0007669"/>
    <property type="project" value="UniProtKB-KW"/>
</dbReference>
<proteinExistence type="predicted"/>
<accession>A0A518BEM0</accession>
<evidence type="ECO:0000256" key="8">
    <source>
        <dbReference type="ARBA" id="ARBA00023136"/>
    </source>
</evidence>
<keyword evidence="4" id="KW-0479">Metal-binding</keyword>
<organism evidence="11 12">
    <name type="scientific">Engelhardtia mirabilis</name>
    <dbReference type="NCBI Taxonomy" id="2528011"/>
    <lineage>
        <taxon>Bacteria</taxon>
        <taxon>Pseudomonadati</taxon>
        <taxon>Planctomycetota</taxon>
        <taxon>Planctomycetia</taxon>
        <taxon>Planctomycetia incertae sedis</taxon>
        <taxon>Engelhardtia</taxon>
    </lineage>
</organism>
<dbReference type="RefSeq" id="WP_145062018.1">
    <property type="nucleotide sequence ID" value="NZ_CP036287.1"/>
</dbReference>
<keyword evidence="11" id="KW-0223">Dioxygenase</keyword>
<dbReference type="EMBL" id="CP036287">
    <property type="protein sequence ID" value="QDU65431.1"/>
    <property type="molecule type" value="Genomic_DNA"/>
</dbReference>
<keyword evidence="5 9" id="KW-1133">Transmembrane helix</keyword>
<evidence type="ECO:0000256" key="2">
    <source>
        <dbReference type="ARBA" id="ARBA00022692"/>
    </source>
</evidence>
<dbReference type="Pfam" id="PF00355">
    <property type="entry name" value="Rieske"/>
    <property type="match status" value="1"/>
</dbReference>
<keyword evidence="2 9" id="KW-0812">Transmembrane</keyword>
<dbReference type="PANTHER" id="PTHR21496">
    <property type="entry name" value="FERREDOXIN-RELATED"/>
    <property type="match status" value="1"/>
</dbReference>
<evidence type="ECO:0000256" key="9">
    <source>
        <dbReference type="SAM" id="Phobius"/>
    </source>
</evidence>
<keyword evidence="7" id="KW-0411">Iron-sulfur</keyword>
<feature type="transmembrane region" description="Helical" evidence="9">
    <location>
        <begin position="128"/>
        <end position="149"/>
    </location>
</feature>
<evidence type="ECO:0000256" key="4">
    <source>
        <dbReference type="ARBA" id="ARBA00022723"/>
    </source>
</evidence>
<evidence type="ECO:0000256" key="3">
    <source>
        <dbReference type="ARBA" id="ARBA00022714"/>
    </source>
</evidence>
<gene>
    <name evidence="11" type="primary">ndoA</name>
    <name evidence="11" type="ORF">Pla133_04960</name>
</gene>